<organism evidence="2">
    <name type="scientific">Cladocopium goreaui</name>
    <dbReference type="NCBI Taxonomy" id="2562237"/>
    <lineage>
        <taxon>Eukaryota</taxon>
        <taxon>Sar</taxon>
        <taxon>Alveolata</taxon>
        <taxon>Dinophyceae</taxon>
        <taxon>Suessiales</taxon>
        <taxon>Symbiodiniaceae</taxon>
        <taxon>Cladocopium</taxon>
    </lineage>
</organism>
<proteinExistence type="predicted"/>
<name>A0A9P1M5W5_9DINO</name>
<evidence type="ECO:0000256" key="1">
    <source>
        <dbReference type="SAM" id="SignalP"/>
    </source>
</evidence>
<keyword evidence="4" id="KW-1185">Reference proteome</keyword>
<accession>A0A9P1M5W5</accession>
<evidence type="ECO:0000313" key="4">
    <source>
        <dbReference type="Proteomes" id="UP001152797"/>
    </source>
</evidence>
<dbReference type="OrthoDB" id="407633at2759"/>
<gene>
    <name evidence="2" type="ORF">C1SCF055_LOCUS44652</name>
</gene>
<dbReference type="EMBL" id="CAMXCT020006797">
    <property type="protein sequence ID" value="CAL1173588.1"/>
    <property type="molecule type" value="Genomic_DNA"/>
</dbReference>
<dbReference type="AlphaFoldDB" id="A0A9P1M5W5"/>
<dbReference type="Proteomes" id="UP001152797">
    <property type="component" value="Unassembled WGS sequence"/>
</dbReference>
<dbReference type="InterPro" id="IPR007877">
    <property type="entry name" value="DUF707"/>
</dbReference>
<dbReference type="EMBL" id="CAMXCT030006797">
    <property type="protein sequence ID" value="CAL4807525.1"/>
    <property type="molecule type" value="Genomic_DNA"/>
</dbReference>
<protein>
    <submittedName>
        <fullName evidence="2">Uncharacterized protein</fullName>
    </submittedName>
</protein>
<keyword evidence="1" id="KW-0732">Signal</keyword>
<comment type="caution">
    <text evidence="2">The sequence shown here is derived from an EMBL/GenBank/DDBJ whole genome shotgun (WGS) entry which is preliminary data.</text>
</comment>
<feature type="signal peptide" evidence="1">
    <location>
        <begin position="1"/>
        <end position="15"/>
    </location>
</feature>
<dbReference type="Pfam" id="PF05212">
    <property type="entry name" value="DUF707"/>
    <property type="match status" value="1"/>
</dbReference>
<evidence type="ECO:0000313" key="3">
    <source>
        <dbReference type="EMBL" id="CAL1173588.1"/>
    </source>
</evidence>
<sequence>MHQLVLLSILGFLEARSAFTSDNSLKALLFWPVDSANRTQENVVRNVAYARRMGGRQCCDVMLAHYKGTSDDWNKEWYLSEVTNSFHKSGYKFKFLQAYREEWQQKYEFVWALDSDIDFTGVNLVELFDLARSSGSLIVGPTFAGEQAWKTYATDLMAHKALLRSDNKEDHEINVLGKPDPRCMMRHTDFVEMTAPLLSSLVLPLILKDCTDCIHDNAEWGLDRVWCEMASERFSVSACTLLDATPVRHLDWHTAKVTPAFKDAEKKVKAKPGTPSSLWMVMGMVEMDQKVREILGPSEKPGSTAMAIPGRGEMQRRSSRIQLQGVKAHNAESKGGKSDIDFTGVNLVELFDLARSSGSLSPDQMLRSVFHFAGRAKPALHGGLLVVLLVLAPATRAAFPHSGTDVSSMEDLLSDLQYGPQAVRKIMAMLGPKWDGPVTWPPGKTVKIAFHEVDTGKEPKIFVWKPESEVSFREIIMKQAAIRDFEISYQDKDGDRVQLDATKSAIEAFLSDHSHHPSPKLLVVWRPPTTGETIQSTVKKAKNWLIGGGGATDQAVQDAQEKVAKQGGKIAMSSGSGRSLVDHKGYRKELWPAAVKGLAKQMGLSKDQREALQSAGLCEDAKAQHFGEDIVGNKIVTQFSAYHIVRRGDKIDVVYGKHVESMEVSGGGTSLPSENCIQYNDTLFAVWPPGSPHSTTEASDMYGLTVEIPSGWQVVDSSQEGFDNIRQRVIAPYGWHTNRLLTSGPDGKLQGWGTANWGSSAGGQWTPDKMEDYVEKKDEFRFHFKDYSLRLLIQAHPSANHELVNNWKRYVQLSAQREWSQRLGMAHGGAIEEGLYRVSVELITAACTLLDATPVRHLDWHTAKVTPAFKDAEKKVKAKYGKYWTQVRNLDCMLAHEQRRVTIDGHGNIREK</sequence>
<reference evidence="2" key="1">
    <citation type="submission" date="2022-10" db="EMBL/GenBank/DDBJ databases">
        <authorList>
            <person name="Chen Y."/>
            <person name="Dougan E. K."/>
            <person name="Chan C."/>
            <person name="Rhodes N."/>
            <person name="Thang M."/>
        </authorList>
    </citation>
    <scope>NUCLEOTIDE SEQUENCE</scope>
</reference>
<evidence type="ECO:0000313" key="2">
    <source>
        <dbReference type="EMBL" id="CAI4020213.1"/>
    </source>
</evidence>
<feature type="chain" id="PRO_5043273301" evidence="1">
    <location>
        <begin position="16"/>
        <end position="912"/>
    </location>
</feature>
<reference evidence="3" key="2">
    <citation type="submission" date="2024-04" db="EMBL/GenBank/DDBJ databases">
        <authorList>
            <person name="Chen Y."/>
            <person name="Shah S."/>
            <person name="Dougan E. K."/>
            <person name="Thang M."/>
            <person name="Chan C."/>
        </authorList>
    </citation>
    <scope>NUCLEOTIDE SEQUENCE [LARGE SCALE GENOMIC DNA]</scope>
</reference>
<dbReference type="EMBL" id="CAMXCT010006797">
    <property type="protein sequence ID" value="CAI4020213.1"/>
    <property type="molecule type" value="Genomic_DNA"/>
</dbReference>